<dbReference type="InterPro" id="IPR014940">
    <property type="entry name" value="BAAT_C"/>
</dbReference>
<reference evidence="4" key="1">
    <citation type="submission" date="2022-11" db="EMBL/GenBank/DDBJ databases">
        <title>Centuries of genome instability and evolution in soft-shell clam transmissible cancer (bioRxiv).</title>
        <authorList>
            <person name="Hart S.F.M."/>
            <person name="Yonemitsu M.A."/>
            <person name="Giersch R.M."/>
            <person name="Beal B.F."/>
            <person name="Arriagada G."/>
            <person name="Davis B.W."/>
            <person name="Ostrander E.A."/>
            <person name="Goff S.P."/>
            <person name="Metzger M.J."/>
        </authorList>
    </citation>
    <scope>NUCLEOTIDE SEQUENCE</scope>
    <source>
        <strain evidence="4">MELC-2E11</strain>
        <tissue evidence="4">Siphon/mantle</tissue>
    </source>
</reference>
<comment type="similarity">
    <text evidence="1">Belongs to the C/M/P thioester hydrolase family.</text>
</comment>
<feature type="domain" description="Acyl-CoA thioester hydrolase/bile acid-CoA amino acid N-acetyltransferase" evidence="2">
    <location>
        <begin position="47"/>
        <end position="176"/>
    </location>
</feature>
<dbReference type="InterPro" id="IPR016662">
    <property type="entry name" value="Acyl-CoA_thioEstase_long-chain"/>
</dbReference>
<dbReference type="EMBL" id="CP111017">
    <property type="protein sequence ID" value="WAR09382.1"/>
    <property type="molecule type" value="Genomic_DNA"/>
</dbReference>
<dbReference type="PANTHER" id="PTHR10824:SF4">
    <property type="entry name" value="ACYL-COENZYME A THIOESTERASE 1-LIKE"/>
    <property type="match status" value="1"/>
</dbReference>
<dbReference type="SUPFAM" id="SSF53474">
    <property type="entry name" value="alpha/beta-Hydrolases"/>
    <property type="match status" value="1"/>
</dbReference>
<dbReference type="Gene3D" id="3.40.50.1820">
    <property type="entry name" value="alpha/beta hydrolase"/>
    <property type="match status" value="1"/>
</dbReference>
<dbReference type="Proteomes" id="UP001164746">
    <property type="component" value="Chromosome 6"/>
</dbReference>
<dbReference type="InterPro" id="IPR029058">
    <property type="entry name" value="AB_hydrolase_fold"/>
</dbReference>
<dbReference type="PIRSF" id="PIRSF016521">
    <property type="entry name" value="Acyl-CoA_hydro"/>
    <property type="match status" value="1"/>
</dbReference>
<dbReference type="Pfam" id="PF08840">
    <property type="entry name" value="BAAT_C"/>
    <property type="match status" value="1"/>
</dbReference>
<proteinExistence type="inferred from homology"/>
<dbReference type="InterPro" id="IPR042490">
    <property type="entry name" value="Thio_Ohase/BAAT_N"/>
</dbReference>
<gene>
    <name evidence="4" type="ORF">MAR_019340</name>
</gene>
<evidence type="ECO:0000313" key="4">
    <source>
        <dbReference type="EMBL" id="WAR09382.1"/>
    </source>
</evidence>
<accession>A0ABY7EHB0</accession>
<organism evidence="4 5">
    <name type="scientific">Mya arenaria</name>
    <name type="common">Soft-shell clam</name>
    <dbReference type="NCBI Taxonomy" id="6604"/>
    <lineage>
        <taxon>Eukaryota</taxon>
        <taxon>Metazoa</taxon>
        <taxon>Spiralia</taxon>
        <taxon>Lophotrochozoa</taxon>
        <taxon>Mollusca</taxon>
        <taxon>Bivalvia</taxon>
        <taxon>Autobranchia</taxon>
        <taxon>Heteroconchia</taxon>
        <taxon>Euheterodonta</taxon>
        <taxon>Imparidentia</taxon>
        <taxon>Neoheterodontei</taxon>
        <taxon>Myida</taxon>
        <taxon>Myoidea</taxon>
        <taxon>Myidae</taxon>
        <taxon>Mya</taxon>
    </lineage>
</organism>
<dbReference type="Pfam" id="PF04775">
    <property type="entry name" value="Bile_Hydr_Trans"/>
    <property type="match status" value="1"/>
</dbReference>
<evidence type="ECO:0000259" key="2">
    <source>
        <dbReference type="Pfam" id="PF04775"/>
    </source>
</evidence>
<dbReference type="Gene3D" id="2.60.40.2240">
    <property type="entry name" value="Acyl-CoA thioester hydrolase/BAAT N-terminal domain"/>
    <property type="match status" value="1"/>
</dbReference>
<protein>
    <submittedName>
        <fullName evidence="4">ACOT4-like protein</fullName>
    </submittedName>
</protein>
<name>A0ABY7EHB0_MYAAR</name>
<evidence type="ECO:0000259" key="3">
    <source>
        <dbReference type="Pfam" id="PF08840"/>
    </source>
</evidence>
<dbReference type="PANTHER" id="PTHR10824">
    <property type="entry name" value="ACYL-COENZYME A THIOESTERASE-RELATED"/>
    <property type="match status" value="1"/>
</dbReference>
<dbReference type="InterPro" id="IPR006862">
    <property type="entry name" value="Thio_Ohase/aa_AcTrfase"/>
</dbReference>
<evidence type="ECO:0000313" key="5">
    <source>
        <dbReference type="Proteomes" id="UP001164746"/>
    </source>
</evidence>
<feature type="domain" description="BAAT/Acyl-CoA thioester hydrolase C-terminal" evidence="3">
    <location>
        <begin position="239"/>
        <end position="439"/>
    </location>
</feature>
<sequence>MLKSVRRLAVLSSHVQNVNRNMCSSGATATSARAPIIFVHPKFCLVDEKITIRLTGLASNQIVTFVADVRENGSMFESRCVYRADDSGVVDNCTSESLDGTFKGVEQMGLFWSLKSVGARAAMRLVKKDVTRPMEFTIRVFDGNQAEAPEVLSDPLTKTVVRRTFMAPHVKRLPLRDGRFRGTVFLPEGTGPFPALIDMFGGLVSQVETRAALLASHGYATLSLAYLYSEGLPQMLMDVDIDYIQEAFEWFSRLEYIDATRLGAVGLCFGGFLALTLTSILPQIKAVVNINGISITPGEHFGKIDSLGKEWPKKEGVEITEEGLDLTPAYECKNPRAVPAWQHGAKILVVVGEDDKQVHPKWHTFFQDNIPAQFKDNLQVIRYPDTGHLIEPPHMPFIRAIEPGRKHEKVMCGGHMVAHSHAQEDAWRRILDFLNMHLGTGSGS</sequence>
<evidence type="ECO:0000256" key="1">
    <source>
        <dbReference type="ARBA" id="ARBA00006538"/>
    </source>
</evidence>
<keyword evidence="5" id="KW-1185">Reference proteome</keyword>